<proteinExistence type="predicted"/>
<name>A0A183HNW6_9BILA</name>
<gene>
    <name evidence="1" type="ORF">OFLC_LOCUS9178</name>
</gene>
<organism evidence="3">
    <name type="scientific">Onchocerca flexuosa</name>
    <dbReference type="NCBI Taxonomy" id="387005"/>
    <lineage>
        <taxon>Eukaryota</taxon>
        <taxon>Metazoa</taxon>
        <taxon>Ecdysozoa</taxon>
        <taxon>Nematoda</taxon>
        <taxon>Chromadorea</taxon>
        <taxon>Rhabditida</taxon>
        <taxon>Spirurina</taxon>
        <taxon>Spiruromorpha</taxon>
        <taxon>Filarioidea</taxon>
        <taxon>Onchocercidae</taxon>
        <taxon>Onchocerca</taxon>
    </lineage>
</organism>
<keyword evidence="2" id="KW-1185">Reference proteome</keyword>
<dbReference type="EMBL" id="UZAJ01010990">
    <property type="protein sequence ID" value="VDO59048.1"/>
    <property type="molecule type" value="Genomic_DNA"/>
</dbReference>
<dbReference type="WBParaSite" id="OFLC_0000917701-mRNA-1">
    <property type="protein sequence ID" value="OFLC_0000917701-mRNA-1"/>
    <property type="gene ID" value="OFLC_0000917701"/>
</dbReference>
<dbReference type="AlphaFoldDB" id="A0A183HNW6"/>
<reference evidence="1 2" key="2">
    <citation type="submission" date="2018-11" db="EMBL/GenBank/DDBJ databases">
        <authorList>
            <consortium name="Pathogen Informatics"/>
        </authorList>
    </citation>
    <scope>NUCLEOTIDE SEQUENCE [LARGE SCALE GENOMIC DNA]</scope>
</reference>
<evidence type="ECO:0000313" key="2">
    <source>
        <dbReference type="Proteomes" id="UP000267606"/>
    </source>
</evidence>
<evidence type="ECO:0000313" key="1">
    <source>
        <dbReference type="EMBL" id="VDO59048.1"/>
    </source>
</evidence>
<protein>
    <submittedName>
        <fullName evidence="3">Secreted protein</fullName>
    </submittedName>
</protein>
<sequence>MRANVGCDKFCTACYGIVQLQAIGSNMAIHVMCTHHLRGLRFILGVCFQLSVCLQKQSRREDRRSFSFWTAKFQIRILF</sequence>
<reference evidence="3" key="1">
    <citation type="submission" date="2016-06" db="UniProtKB">
        <authorList>
            <consortium name="WormBaseParasite"/>
        </authorList>
    </citation>
    <scope>IDENTIFICATION</scope>
</reference>
<accession>A0A183HNW6</accession>
<evidence type="ECO:0000313" key="3">
    <source>
        <dbReference type="WBParaSite" id="OFLC_0000917701-mRNA-1"/>
    </source>
</evidence>
<dbReference type="Proteomes" id="UP000267606">
    <property type="component" value="Unassembled WGS sequence"/>
</dbReference>